<name>A0A2G6E6N0_9BACT</name>
<proteinExistence type="predicted"/>
<organism evidence="2 3">
    <name type="scientific">candidate division KSB3 bacterium</name>
    <dbReference type="NCBI Taxonomy" id="2044937"/>
    <lineage>
        <taxon>Bacteria</taxon>
        <taxon>candidate division KSB3</taxon>
    </lineage>
</organism>
<feature type="domain" description="DUF374" evidence="1">
    <location>
        <begin position="72"/>
        <end position="139"/>
    </location>
</feature>
<evidence type="ECO:0000313" key="2">
    <source>
        <dbReference type="EMBL" id="PID57695.1"/>
    </source>
</evidence>
<dbReference type="Proteomes" id="UP000229740">
    <property type="component" value="Unassembled WGS sequence"/>
</dbReference>
<sequence>MQKVDLLRLSRELRQQVLKIAVPSLGLAFLYALGKTWRVRVLEEERYEKAKARHSNVIFIGWHEHVLTSTWMLRHRQIAILASQSRDGEYLARLTRLLGFCPVRGSSSRGGARGMRQLIRALEEGHDVLIGPDGPRGPARECKAGVVLLARHSGRPIVPCAGSAVRFKRLKSWDQTIIPMPFTRFTAILGEPIIVPADSRKTEIPEYQRRIGAAINALQLELEKRLGISSL</sequence>
<evidence type="ECO:0000313" key="3">
    <source>
        <dbReference type="Proteomes" id="UP000229740"/>
    </source>
</evidence>
<dbReference type="EMBL" id="PDPS01000025">
    <property type="protein sequence ID" value="PID57695.1"/>
    <property type="molecule type" value="Genomic_DNA"/>
</dbReference>
<dbReference type="Pfam" id="PF04028">
    <property type="entry name" value="DUF374"/>
    <property type="match status" value="1"/>
</dbReference>
<reference evidence="2 3" key="1">
    <citation type="submission" date="2017-10" db="EMBL/GenBank/DDBJ databases">
        <title>Novel microbial diversity and functional potential in the marine mammal oral microbiome.</title>
        <authorList>
            <person name="Dudek N.K."/>
            <person name="Sun C.L."/>
            <person name="Burstein D."/>
            <person name="Kantor R.S."/>
            <person name="Aliaga Goltsman D.S."/>
            <person name="Bik E.M."/>
            <person name="Thomas B.C."/>
            <person name="Banfield J.F."/>
            <person name="Relman D.A."/>
        </authorList>
    </citation>
    <scope>NUCLEOTIDE SEQUENCE [LARGE SCALE GENOMIC DNA]</scope>
    <source>
        <strain evidence="2">DOLZORAL124_49_17</strain>
    </source>
</reference>
<dbReference type="InterPro" id="IPR007172">
    <property type="entry name" value="DUF374"/>
</dbReference>
<protein>
    <recommendedName>
        <fullName evidence="1">DUF374 domain-containing protein</fullName>
    </recommendedName>
</protein>
<gene>
    <name evidence="2" type="ORF">CSB45_05525</name>
</gene>
<accession>A0A2G6E6N0</accession>
<dbReference type="AlphaFoldDB" id="A0A2G6E6N0"/>
<evidence type="ECO:0000259" key="1">
    <source>
        <dbReference type="Pfam" id="PF04028"/>
    </source>
</evidence>
<dbReference type="CDD" id="cd07983">
    <property type="entry name" value="LPLAT_DUF374-like"/>
    <property type="match status" value="1"/>
</dbReference>
<dbReference type="SUPFAM" id="SSF69593">
    <property type="entry name" value="Glycerol-3-phosphate (1)-acyltransferase"/>
    <property type="match status" value="1"/>
</dbReference>
<comment type="caution">
    <text evidence="2">The sequence shown here is derived from an EMBL/GenBank/DDBJ whole genome shotgun (WGS) entry which is preliminary data.</text>
</comment>